<reference evidence="1 2" key="1">
    <citation type="submission" date="2024-02" db="EMBL/GenBank/DDBJ databases">
        <title>A draft genome for the cacao thread blight pathogen Marasmius crinis-equi.</title>
        <authorList>
            <person name="Cohen S.P."/>
            <person name="Baruah I.K."/>
            <person name="Amoako-Attah I."/>
            <person name="Bukari Y."/>
            <person name="Meinhardt L.W."/>
            <person name="Bailey B.A."/>
        </authorList>
    </citation>
    <scope>NUCLEOTIDE SEQUENCE [LARGE SCALE GENOMIC DNA]</scope>
    <source>
        <strain evidence="1 2">GH-76</strain>
    </source>
</reference>
<dbReference type="Proteomes" id="UP001465976">
    <property type="component" value="Unassembled WGS sequence"/>
</dbReference>
<evidence type="ECO:0000313" key="2">
    <source>
        <dbReference type="Proteomes" id="UP001465976"/>
    </source>
</evidence>
<proteinExistence type="predicted"/>
<evidence type="ECO:0000313" key="1">
    <source>
        <dbReference type="EMBL" id="KAL0567621.1"/>
    </source>
</evidence>
<organism evidence="1 2">
    <name type="scientific">Marasmius crinis-equi</name>
    <dbReference type="NCBI Taxonomy" id="585013"/>
    <lineage>
        <taxon>Eukaryota</taxon>
        <taxon>Fungi</taxon>
        <taxon>Dikarya</taxon>
        <taxon>Basidiomycota</taxon>
        <taxon>Agaricomycotina</taxon>
        <taxon>Agaricomycetes</taxon>
        <taxon>Agaricomycetidae</taxon>
        <taxon>Agaricales</taxon>
        <taxon>Marasmiineae</taxon>
        <taxon>Marasmiaceae</taxon>
        <taxon>Marasmius</taxon>
    </lineage>
</organism>
<comment type="caution">
    <text evidence="1">The sequence shown here is derived from an EMBL/GenBank/DDBJ whole genome shotgun (WGS) entry which is preliminary data.</text>
</comment>
<protein>
    <submittedName>
        <fullName evidence="1">Uncharacterized protein</fullName>
    </submittedName>
</protein>
<dbReference type="EMBL" id="JBAHYK010001539">
    <property type="protein sequence ID" value="KAL0567621.1"/>
    <property type="molecule type" value="Genomic_DNA"/>
</dbReference>
<keyword evidence="2" id="KW-1185">Reference proteome</keyword>
<sequence>MDLAQKIAKTCKFDPSETINYDNLDRRTNKVFSTLNDIVKDLLDMTDDNVSIAAARVLDKNWSLVWPWMVALARAMVDNPLPLSSEGFKAIREFTTLASAILSYLTHTSVTRFKEVRNELMLFIEATPGILAILIELWLRLGELDLGEDATSSLLNAIGLFLQTLTKDQEVTHRRLPLKVRDDLAQVLSTTRTKIPRTILTGIAQRLSLSNPDFSQLRFLAMLFNILLVSFPRYFRIREFAPAEVAIRWVSLILQKLTFRSSKSSVSQNQSSTAEALCSIECLHFFVTYITQNVYLAIPALDEGLLLHVFKLQNLVFRHLLPVLHKPFSSTCPVAHVELLFGSLADIAVHRPIMVRLVRWIRKIKTLGLDDWIKKLAEANHPVAKKWTLLVDETCKRGSISRNFMCDPGYLCRTLM</sequence>
<name>A0ABR3EXK1_9AGAR</name>
<gene>
    <name evidence="1" type="ORF">V5O48_014373</name>
</gene>
<accession>A0ABR3EXK1</accession>